<name>A0A0D5CGF1_9MICO</name>
<dbReference type="KEGG" id="cmh:VO01_03825"/>
<dbReference type="Proteomes" id="UP000032604">
    <property type="component" value="Chromosome"/>
</dbReference>
<accession>A0A0D5CGF1</accession>
<evidence type="ECO:0000313" key="2">
    <source>
        <dbReference type="Proteomes" id="UP000032604"/>
    </source>
</evidence>
<evidence type="ECO:0000313" key="1">
    <source>
        <dbReference type="EMBL" id="AJW78369.1"/>
    </source>
</evidence>
<gene>
    <name evidence="1" type="ORF">VO01_03825</name>
</gene>
<sequence>MTAPGTGDDDARAAAADLQELLRATVVELRSRRAPEEALAEVRAKRSFGPIKRQPAMVPVGRAWRLGVLLLSADGSLRRTGSITRAVEPTRSQGLDSGVEARKEARRQAVRAFEEGDAVDYDWEPIALDAESLARGSGPLSLRGRELRVQWGPNAHETRPLAAYLADRIEVLGMG</sequence>
<proteinExistence type="predicted"/>
<evidence type="ECO:0008006" key="3">
    <source>
        <dbReference type="Google" id="ProtNLM"/>
    </source>
</evidence>
<dbReference type="RefSeq" id="WP_045526985.1">
    <property type="nucleotide sequence ID" value="NZ_CP011043.1"/>
</dbReference>
<dbReference type="EMBL" id="CP011043">
    <property type="protein sequence ID" value="AJW78369.1"/>
    <property type="molecule type" value="Genomic_DNA"/>
</dbReference>
<dbReference type="OrthoDB" id="5122834at2"/>
<dbReference type="AlphaFoldDB" id="A0A0D5CGF1"/>
<protein>
    <recommendedName>
        <fullName evidence="3">Glutaminase</fullName>
    </recommendedName>
</protein>
<dbReference type="PATRIC" id="fig|33014.5.peg.800"/>
<reference evidence="1 2" key="1">
    <citation type="journal article" date="2015" name="Genome Announc.">
        <title>Complete Genome Sequence of Clavibacter michiganensis subsp. insidiosus R1-1 Using PacBio Single-Molecule Real-Time Technology.</title>
        <authorList>
            <person name="Lu Y."/>
            <person name="Samac D.A."/>
            <person name="Glazebrook J."/>
            <person name="Ishimaru C.A."/>
        </authorList>
    </citation>
    <scope>NUCLEOTIDE SEQUENCE [LARGE SCALE GENOMIC DNA]</scope>
    <source>
        <strain evidence="1 2">R1-1</strain>
    </source>
</reference>
<organism evidence="1 2">
    <name type="scientific">Clavibacter michiganensis subsp. insidiosus</name>
    <dbReference type="NCBI Taxonomy" id="33014"/>
    <lineage>
        <taxon>Bacteria</taxon>
        <taxon>Bacillati</taxon>
        <taxon>Actinomycetota</taxon>
        <taxon>Actinomycetes</taxon>
        <taxon>Micrococcales</taxon>
        <taxon>Microbacteriaceae</taxon>
        <taxon>Clavibacter</taxon>
    </lineage>
</organism>
<dbReference type="HOGENOM" id="CLU_130853_0_0_11"/>